<evidence type="ECO:0000259" key="3">
    <source>
        <dbReference type="Pfam" id="PF01345"/>
    </source>
</evidence>
<evidence type="ECO:0000313" key="4">
    <source>
        <dbReference type="EMBL" id="MCA6065990.1"/>
    </source>
</evidence>
<organism evidence="4 5">
    <name type="scientific">Chryseobacterium tagetis</name>
    <dbReference type="NCBI Taxonomy" id="2801334"/>
    <lineage>
        <taxon>Bacteria</taxon>
        <taxon>Pseudomonadati</taxon>
        <taxon>Bacteroidota</taxon>
        <taxon>Flavobacteriia</taxon>
        <taxon>Flavobacteriales</taxon>
        <taxon>Weeksellaceae</taxon>
        <taxon>Chryseobacterium group</taxon>
        <taxon>Chryseobacterium</taxon>
    </lineage>
</organism>
<feature type="chain" id="PRO_5046152064" evidence="2">
    <location>
        <begin position="29"/>
        <end position="972"/>
    </location>
</feature>
<gene>
    <name evidence="4" type="ORF">JI747_002300</name>
</gene>
<evidence type="ECO:0000256" key="1">
    <source>
        <dbReference type="SAM" id="MobiDB-lite"/>
    </source>
</evidence>
<dbReference type="EMBL" id="JAERSE020000001">
    <property type="protein sequence ID" value="MCA6065990.1"/>
    <property type="molecule type" value="Genomic_DNA"/>
</dbReference>
<dbReference type="RefSeq" id="WP_225685987.1">
    <property type="nucleotide sequence ID" value="NZ_JAERSE020000001.1"/>
</dbReference>
<keyword evidence="2" id="KW-0732">Signal</keyword>
<dbReference type="Gene3D" id="2.60.40.4070">
    <property type="match status" value="1"/>
</dbReference>
<keyword evidence="5" id="KW-1185">Reference proteome</keyword>
<feature type="compositionally biased region" description="Polar residues" evidence="1">
    <location>
        <begin position="465"/>
        <end position="498"/>
    </location>
</feature>
<feature type="signal peptide" evidence="2">
    <location>
        <begin position="1"/>
        <end position="28"/>
    </location>
</feature>
<evidence type="ECO:0000313" key="5">
    <source>
        <dbReference type="Proteomes" id="UP000618240"/>
    </source>
</evidence>
<name>A0ABS8A056_9FLAO</name>
<protein>
    <submittedName>
        <fullName evidence="4">DUF11 domain-containing protein</fullName>
    </submittedName>
</protein>
<reference evidence="4 5" key="1">
    <citation type="submission" date="2021-09" db="EMBL/GenBank/DDBJ databases">
        <title>Genome sequencing and assembly of Chryseobacterium sp. RG1.</title>
        <authorList>
            <person name="Chhetri G."/>
        </authorList>
    </citation>
    <scope>NUCLEOTIDE SEQUENCE [LARGE SCALE GENOMIC DNA]</scope>
    <source>
        <strain evidence="4 5">RG1</strain>
    </source>
</reference>
<accession>A0ABS8A056</accession>
<dbReference type="InterPro" id="IPR001434">
    <property type="entry name" value="OmcB-like_DUF11"/>
</dbReference>
<sequence length="972" mass="102309">MKNYNFVSRVLNLSLFILMLLYSNQVFADGSVNLFPSGGSGNRAFLRSDTNSSTSYPFPNNGVHYVYAKAGERITLASSAQGSGSAGIRLYGPTGTQIGNYTSGGQIANRVNELAGPQLFGASVTNRYTPIYYQIPSGGDGVYRVEFDSRSSGTSIPNTTAVSASTWTQNTSQYIVAWDISVINTANTAFIPGRSYVNVLNLYIPATNNVNDSFWGQVFVLTKDGYTYKVNNNGNNGIAFTFFVNNNGFIDPSTGLATYKSINSTASADLTGKIQNPNSVDTSQQITHKMFYVLPSSDLPTSAQGALYGVTGGGNAWLKNAVVAPTASDVKFKGVDGTIGQMGSKGGYVNFNAAAAGSYTVMIESTSVPAAFTPRTLTGAAVLGDNNIFWDGKDGNGNAVPSGTLPVKVTVQLQGAEVHFPFFDMEWNINGTIIQRLDPTNLSNVASSLVWWNDTGISQVSSVSTYGTNSNPTNNSQLTTAQGGANSSGTDSTINGHSWGSGGSNTTGAGQFGNEKSLDTWTFIKGAAVTETTSVVVKIADLKVSSITPNKTSVIPDDLIEFTVKVKNDGPDGVTGAPFQFILPAGFQNGGTAVFNGNSCGTESSVITYNSSTGTYSSVLDLPNGCEVTYKFIVKATGLAATGTNNSFKATILRPNDVTDPDATNTNQGVPPTNAEYECANNGLGGTCNNIKSTALYFSQAAVCTTPVSGNSFSWSYNGNAPSNPVTQTFTQPSANYGFVLDLFKLDNSFNMNINGTQLATQEIQFEAGQTPAVNIRFADGDVYGAGSIPQVYNIVGTAAHPLIRVVISPTGIVSLYGSKTSNGPLFPLELYNGNSLNIVNWNTTTNNTVVATELVVGATSMEGIGYGLNIAPCACYNPAFTPGTGPDTKLGFTLLKRAGAGSADNWPMVRKSGHIALESNKQGFVITRMSTASISAIASPQEGMMVYDTDVKCLKIYSDASWSCFSQPACP</sequence>
<feature type="domain" description="DUF11" evidence="3">
    <location>
        <begin position="541"/>
        <end position="666"/>
    </location>
</feature>
<evidence type="ECO:0000256" key="2">
    <source>
        <dbReference type="SAM" id="SignalP"/>
    </source>
</evidence>
<comment type="caution">
    <text evidence="4">The sequence shown here is derived from an EMBL/GenBank/DDBJ whole genome shotgun (WGS) entry which is preliminary data.</text>
</comment>
<proteinExistence type="predicted"/>
<dbReference type="Proteomes" id="UP000618240">
    <property type="component" value="Unassembled WGS sequence"/>
</dbReference>
<feature type="region of interest" description="Disordered" evidence="1">
    <location>
        <begin position="465"/>
        <end position="511"/>
    </location>
</feature>
<dbReference type="Pfam" id="PF01345">
    <property type="entry name" value="DUF11"/>
    <property type="match status" value="1"/>
</dbReference>